<accession>A0A371QA17</accession>
<comment type="caution">
    <text evidence="1">The sequence shown here is derived from an EMBL/GenBank/DDBJ whole genome shotgun (WGS) entry which is preliminary data.</text>
</comment>
<name>A0A371QA17_STRIH</name>
<dbReference type="RefSeq" id="WP_128503492.1">
    <property type="nucleotide sequence ID" value="NZ_QUAC01000023.1"/>
</dbReference>
<reference evidence="1 2" key="1">
    <citation type="submission" date="2018-08" db="EMBL/GenBank/DDBJ databases">
        <title>Streptomyces NEAU-D10 sp. nov., a novel Actinomycete isolated from soil.</title>
        <authorList>
            <person name="Jin L."/>
        </authorList>
    </citation>
    <scope>NUCLEOTIDE SEQUENCE [LARGE SCALE GENOMIC DNA]</scope>
    <source>
        <strain evidence="1 2">NEAU-D10</strain>
    </source>
</reference>
<protein>
    <submittedName>
        <fullName evidence="1">Uncharacterized protein</fullName>
    </submittedName>
</protein>
<dbReference type="EMBL" id="QUAC01000023">
    <property type="protein sequence ID" value="REK91540.1"/>
    <property type="molecule type" value="Genomic_DNA"/>
</dbReference>
<evidence type="ECO:0000313" key="1">
    <source>
        <dbReference type="EMBL" id="REK91540.1"/>
    </source>
</evidence>
<dbReference type="Proteomes" id="UP000262477">
    <property type="component" value="Unassembled WGS sequence"/>
</dbReference>
<evidence type="ECO:0000313" key="2">
    <source>
        <dbReference type="Proteomes" id="UP000262477"/>
    </source>
</evidence>
<dbReference type="AlphaFoldDB" id="A0A371QA17"/>
<gene>
    <name evidence="1" type="ORF">DY245_03930</name>
</gene>
<keyword evidence="2" id="KW-1185">Reference proteome</keyword>
<proteinExistence type="predicted"/>
<organism evidence="1 2">
    <name type="scientific">Streptomyces inhibens</name>
    <dbReference type="NCBI Taxonomy" id="2293571"/>
    <lineage>
        <taxon>Bacteria</taxon>
        <taxon>Bacillati</taxon>
        <taxon>Actinomycetota</taxon>
        <taxon>Actinomycetes</taxon>
        <taxon>Kitasatosporales</taxon>
        <taxon>Streptomycetaceae</taxon>
        <taxon>Streptomyces</taxon>
    </lineage>
</organism>
<sequence>MNLYHEFYEYAESIRDHMQRAMKDEDAAATERNEVRRKRLTDSARLHRMIASDTYADASHMIHEMLDRGIDPPRLHTYAAIFAELANDYMQLETIPDELLKERE</sequence>